<dbReference type="EMBL" id="VSRR010124515">
    <property type="protein sequence ID" value="MPD00805.1"/>
    <property type="molecule type" value="Genomic_DNA"/>
</dbReference>
<keyword evidence="3" id="KW-1185">Reference proteome</keyword>
<sequence length="115" mass="12959">MIVPWVTFALLCFGTGHGWTADDLSTVLLPIYTERHINVITKHKQNTESESILLVTPDEVRRVLRRMRPGKDEGEGDHLLHADDVLFLSMLKHGFSPQDSLKGVMVPLPKGEKMV</sequence>
<keyword evidence="1" id="KW-0732">Signal</keyword>
<feature type="chain" id="PRO_5022796393" evidence="1">
    <location>
        <begin position="19"/>
        <end position="115"/>
    </location>
</feature>
<protein>
    <submittedName>
        <fullName evidence="2">Uncharacterized protein</fullName>
    </submittedName>
</protein>
<feature type="signal peptide" evidence="1">
    <location>
        <begin position="1"/>
        <end position="18"/>
    </location>
</feature>
<name>A0A5B7K7W3_PORTR</name>
<dbReference type="AlphaFoldDB" id="A0A5B7K7W3"/>
<proteinExistence type="predicted"/>
<comment type="caution">
    <text evidence="2">The sequence shown here is derived from an EMBL/GenBank/DDBJ whole genome shotgun (WGS) entry which is preliminary data.</text>
</comment>
<evidence type="ECO:0000256" key="1">
    <source>
        <dbReference type="SAM" id="SignalP"/>
    </source>
</evidence>
<organism evidence="2 3">
    <name type="scientific">Portunus trituberculatus</name>
    <name type="common">Swimming crab</name>
    <name type="synonym">Neptunus trituberculatus</name>
    <dbReference type="NCBI Taxonomy" id="210409"/>
    <lineage>
        <taxon>Eukaryota</taxon>
        <taxon>Metazoa</taxon>
        <taxon>Ecdysozoa</taxon>
        <taxon>Arthropoda</taxon>
        <taxon>Crustacea</taxon>
        <taxon>Multicrustacea</taxon>
        <taxon>Malacostraca</taxon>
        <taxon>Eumalacostraca</taxon>
        <taxon>Eucarida</taxon>
        <taxon>Decapoda</taxon>
        <taxon>Pleocyemata</taxon>
        <taxon>Brachyura</taxon>
        <taxon>Eubrachyura</taxon>
        <taxon>Portunoidea</taxon>
        <taxon>Portunidae</taxon>
        <taxon>Portuninae</taxon>
        <taxon>Portunus</taxon>
    </lineage>
</organism>
<gene>
    <name evidence="2" type="ORF">E2C01_096305</name>
</gene>
<evidence type="ECO:0000313" key="2">
    <source>
        <dbReference type="EMBL" id="MPD00805.1"/>
    </source>
</evidence>
<dbReference type="Proteomes" id="UP000324222">
    <property type="component" value="Unassembled WGS sequence"/>
</dbReference>
<reference evidence="2 3" key="1">
    <citation type="submission" date="2019-05" db="EMBL/GenBank/DDBJ databases">
        <title>Another draft genome of Portunus trituberculatus and its Hox gene families provides insights of decapod evolution.</title>
        <authorList>
            <person name="Jeong J.-H."/>
            <person name="Song I."/>
            <person name="Kim S."/>
            <person name="Choi T."/>
            <person name="Kim D."/>
            <person name="Ryu S."/>
            <person name="Kim W."/>
        </authorList>
    </citation>
    <scope>NUCLEOTIDE SEQUENCE [LARGE SCALE GENOMIC DNA]</scope>
    <source>
        <tissue evidence="2">Muscle</tissue>
    </source>
</reference>
<accession>A0A5B7K7W3</accession>
<evidence type="ECO:0000313" key="3">
    <source>
        <dbReference type="Proteomes" id="UP000324222"/>
    </source>
</evidence>